<dbReference type="Pfam" id="PF21234">
    <property type="entry name" value="Phosphatase-like_N"/>
    <property type="match status" value="1"/>
</dbReference>
<evidence type="ECO:0000313" key="3">
    <source>
        <dbReference type="EMBL" id="MDX8032138.1"/>
    </source>
</evidence>
<dbReference type="NCBIfam" id="NF046112">
    <property type="entry name" value="MSMEG_6209_Nter"/>
    <property type="match status" value="1"/>
</dbReference>
<keyword evidence="4" id="KW-1185">Reference proteome</keyword>
<accession>A0ABU4T2F0</accession>
<name>A0ABU4T2F0_9PSEU</name>
<dbReference type="EMBL" id="JAXAVW010000014">
    <property type="protein sequence ID" value="MDX8032138.1"/>
    <property type="molecule type" value="Genomic_DNA"/>
</dbReference>
<comment type="caution">
    <text evidence="3">The sequence shown here is derived from an EMBL/GenBank/DDBJ whole genome shotgun (WGS) entry which is preliminary data.</text>
</comment>
<evidence type="ECO:0000259" key="2">
    <source>
        <dbReference type="Pfam" id="PF21234"/>
    </source>
</evidence>
<reference evidence="3 4" key="1">
    <citation type="submission" date="2023-11" db="EMBL/GenBank/DDBJ databases">
        <title>Lentzea sokolovensis, sp. nov., Lentzea kristufkii, sp. nov., and Lentzea miocenensis, sp. nov., rare actinobacteria from Sokolov Coal Basin, Miocene lacustrine sediment, Czech Republic.</title>
        <authorList>
            <person name="Lara A."/>
            <person name="Kotroba L."/>
            <person name="Nouioui I."/>
            <person name="Neumann-Schaal M."/>
            <person name="Mast Y."/>
            <person name="Chronakova A."/>
        </authorList>
    </citation>
    <scope>NUCLEOTIDE SEQUENCE [LARGE SCALE GENOMIC DNA]</scope>
    <source>
        <strain evidence="3 4">BCCO 10_0856</strain>
    </source>
</reference>
<evidence type="ECO:0000256" key="1">
    <source>
        <dbReference type="SAM" id="MobiDB-lite"/>
    </source>
</evidence>
<gene>
    <name evidence="3" type="ORF">SK803_18110</name>
</gene>
<proteinExistence type="predicted"/>
<evidence type="ECO:0000313" key="4">
    <source>
        <dbReference type="Proteomes" id="UP001285521"/>
    </source>
</evidence>
<sequence length="81" mass="9009">MTRNVDGHLVRDPHGLHAQTEDQLRQATAEVHRRVGDAFDEQAVQRAVRDAYEEIHDHASIESFLPILVARSAEQKLAAGG</sequence>
<protein>
    <recommendedName>
        <fullName evidence="2">Protein-tyrosine-phosphatase-like N-terminal domain-containing protein</fullName>
    </recommendedName>
</protein>
<feature type="domain" description="Protein-tyrosine-phosphatase-like N-terminal" evidence="2">
    <location>
        <begin position="24"/>
        <end position="79"/>
    </location>
</feature>
<dbReference type="InterPro" id="IPR048716">
    <property type="entry name" value="Phosphatase-like_N"/>
</dbReference>
<dbReference type="RefSeq" id="WP_319967184.1">
    <property type="nucleotide sequence ID" value="NZ_JAXAVW010000014.1"/>
</dbReference>
<organism evidence="3 4">
    <name type="scientific">Lentzea miocenica</name>
    <dbReference type="NCBI Taxonomy" id="3095431"/>
    <lineage>
        <taxon>Bacteria</taxon>
        <taxon>Bacillati</taxon>
        <taxon>Actinomycetota</taxon>
        <taxon>Actinomycetes</taxon>
        <taxon>Pseudonocardiales</taxon>
        <taxon>Pseudonocardiaceae</taxon>
        <taxon>Lentzea</taxon>
    </lineage>
</organism>
<dbReference type="Gene3D" id="1.10.8.1060">
    <property type="entry name" value="Corynebacterium glutamicum thioredoxin-dependent arsenate reductase, N-terminal domain"/>
    <property type="match status" value="1"/>
</dbReference>
<dbReference type="Proteomes" id="UP001285521">
    <property type="component" value="Unassembled WGS sequence"/>
</dbReference>
<feature type="region of interest" description="Disordered" evidence="1">
    <location>
        <begin position="1"/>
        <end position="21"/>
    </location>
</feature>